<evidence type="ECO:0000313" key="4">
    <source>
        <dbReference type="Proteomes" id="UP000199051"/>
    </source>
</evidence>
<accession>A0A1H9T1A3</accession>
<feature type="transmembrane region" description="Helical" evidence="2">
    <location>
        <begin position="369"/>
        <end position="393"/>
    </location>
</feature>
<dbReference type="InterPro" id="IPR045782">
    <property type="entry name" value="TrbL_3"/>
</dbReference>
<organism evidence="3 4">
    <name type="scientific">Actinokineospora terrae</name>
    <dbReference type="NCBI Taxonomy" id="155974"/>
    <lineage>
        <taxon>Bacteria</taxon>
        <taxon>Bacillati</taxon>
        <taxon>Actinomycetota</taxon>
        <taxon>Actinomycetes</taxon>
        <taxon>Pseudonocardiales</taxon>
        <taxon>Pseudonocardiaceae</taxon>
        <taxon>Actinokineospora</taxon>
    </lineage>
</organism>
<feature type="compositionally biased region" description="Pro residues" evidence="1">
    <location>
        <begin position="634"/>
        <end position="654"/>
    </location>
</feature>
<evidence type="ECO:0000313" key="3">
    <source>
        <dbReference type="EMBL" id="SER91030.1"/>
    </source>
</evidence>
<evidence type="ECO:0000256" key="2">
    <source>
        <dbReference type="SAM" id="Phobius"/>
    </source>
</evidence>
<feature type="region of interest" description="Disordered" evidence="1">
    <location>
        <begin position="424"/>
        <end position="753"/>
    </location>
</feature>
<feature type="compositionally biased region" description="Gly residues" evidence="1">
    <location>
        <begin position="436"/>
        <end position="447"/>
    </location>
</feature>
<proteinExistence type="predicted"/>
<feature type="transmembrane region" description="Helical" evidence="2">
    <location>
        <begin position="274"/>
        <end position="296"/>
    </location>
</feature>
<feature type="transmembrane region" description="Helical" evidence="2">
    <location>
        <begin position="334"/>
        <end position="357"/>
    </location>
</feature>
<evidence type="ECO:0000256" key="1">
    <source>
        <dbReference type="SAM" id="MobiDB-lite"/>
    </source>
</evidence>
<dbReference type="Pfam" id="PF19590">
    <property type="entry name" value="TrbL_3"/>
    <property type="match status" value="1"/>
</dbReference>
<keyword evidence="2" id="KW-0472">Membrane</keyword>
<feature type="transmembrane region" description="Helical" evidence="2">
    <location>
        <begin position="220"/>
        <end position="238"/>
    </location>
</feature>
<feature type="compositionally biased region" description="Pro residues" evidence="1">
    <location>
        <begin position="721"/>
        <end position="753"/>
    </location>
</feature>
<feature type="transmembrane region" description="Helical" evidence="2">
    <location>
        <begin position="187"/>
        <end position="208"/>
    </location>
</feature>
<protein>
    <recommendedName>
        <fullName evidence="5">TrbL/VirB6 plasmid conjugal transfer protein</fullName>
    </recommendedName>
</protein>
<keyword evidence="4" id="KW-1185">Reference proteome</keyword>
<gene>
    <name evidence="3" type="ORF">SAMN04487818_10625</name>
</gene>
<keyword evidence="2" id="KW-1133">Transmembrane helix</keyword>
<name>A0A1H9T1A3_9PSEU</name>
<keyword evidence="2" id="KW-0812">Transmembrane</keyword>
<evidence type="ECO:0008006" key="5">
    <source>
        <dbReference type="Google" id="ProtNLM"/>
    </source>
</evidence>
<reference evidence="4" key="1">
    <citation type="submission" date="2016-10" db="EMBL/GenBank/DDBJ databases">
        <authorList>
            <person name="Varghese N."/>
            <person name="Submissions S."/>
        </authorList>
    </citation>
    <scope>NUCLEOTIDE SEQUENCE [LARGE SCALE GENOMIC DNA]</scope>
    <source>
        <strain evidence="4">DSM 44260</strain>
    </source>
</reference>
<feature type="transmembrane region" description="Helical" evidence="2">
    <location>
        <begin position="302"/>
        <end position="322"/>
    </location>
</feature>
<dbReference type="STRING" id="155974.SAMN04487818_10625"/>
<feature type="compositionally biased region" description="Pro residues" evidence="1">
    <location>
        <begin position="692"/>
        <end position="707"/>
    </location>
</feature>
<feature type="compositionally biased region" description="Low complexity" evidence="1">
    <location>
        <begin position="475"/>
        <end position="488"/>
    </location>
</feature>
<feature type="compositionally biased region" description="Pro residues" evidence="1">
    <location>
        <begin position="527"/>
        <end position="536"/>
    </location>
</feature>
<dbReference type="Proteomes" id="UP000199051">
    <property type="component" value="Unassembled WGS sequence"/>
</dbReference>
<sequence>MLAPPTLRIRRWTRFARPTRARALVALTVSLLVLAVAVLAVAGADSHSGPRVSLAAAVQPPPLPIPTVEPDPCGSLPLPVCGTLPPTASTTPSMPPCTGEGCIPQPGTTTTPVPGPGTGQPGQGSEEEDDCGITDPVACVTEAINALFRGIVTEALNPLLDLLSRTLLTTPMPDSLPRLGELWDNSWQILLIAYGLLVLIAGVIAMSYQTLQTRHSIKELAPRLVVGFLSGALSLWVATKGIQIANALVAAIMGGGVDANTAGQTLRNLVIGSLNGGLWIIFIGLFLAGMLIALLITYVVRVALTLLLIGGAPLALMFHALPQTEGIGYWWWKAYGGCLAIQIGQSLTLITGVKVFLAPGGFTVFGPTVSGLVNLLVALSLMYILFKIPFWVLGSIRGGGGRSLIGGLIKGFLAYKTFGLLGGGGGGGRRGPRPTGSGGRGGGGDGGQLDPYKSTRATSSGQLMLPLPGIRRTRPTAAKKTPRPAATPGAGQGRQLALPLGEDWPENKPVLGRDGQYRLPLDVRPTPASPTPPPAADPGVPRAARKRASQPELPFDPYQGNRPTSTGQYPLPLDGVRRVPRPPTPTPTPPAPPTTPTRRPRATQPELPFDSYKGVRPTNTGQYPLPLDGVRRVPTPPPAPTRSPVPPKSSPPRPRVVQPELPFDPYKGVRPNNAGQYPLPLDGVRRTSAATTPPPAPASPPPGPSRPAPRAGKQLRLPLDLPKPPTTPRVTPPPPSPPPPTARPATPKPGGKP</sequence>
<dbReference type="AlphaFoldDB" id="A0A1H9T1A3"/>
<feature type="compositionally biased region" description="Low complexity" evidence="1">
    <location>
        <begin position="102"/>
        <end position="112"/>
    </location>
</feature>
<feature type="compositionally biased region" description="Pro residues" evidence="1">
    <location>
        <begin position="581"/>
        <end position="595"/>
    </location>
</feature>
<dbReference type="EMBL" id="FOGI01000006">
    <property type="protein sequence ID" value="SER91030.1"/>
    <property type="molecule type" value="Genomic_DNA"/>
</dbReference>
<feature type="compositionally biased region" description="Low complexity" evidence="1">
    <location>
        <begin position="708"/>
        <end position="720"/>
    </location>
</feature>
<feature type="region of interest" description="Disordered" evidence="1">
    <location>
        <begin position="102"/>
        <end position="131"/>
    </location>
</feature>